<evidence type="ECO:0000256" key="2">
    <source>
        <dbReference type="ARBA" id="ARBA00004651"/>
    </source>
</evidence>
<evidence type="ECO:0000256" key="12">
    <source>
        <dbReference type="ARBA" id="ARBA00023012"/>
    </source>
</evidence>
<dbReference type="SUPFAM" id="SSF55874">
    <property type="entry name" value="ATPase domain of HSP90 chaperone/DNA topoisomerase II/histidine kinase"/>
    <property type="match status" value="1"/>
</dbReference>
<dbReference type="PANTHER" id="PTHR43547">
    <property type="entry name" value="TWO-COMPONENT HISTIDINE KINASE"/>
    <property type="match status" value="1"/>
</dbReference>
<keyword evidence="4" id="KW-1003">Cell membrane</keyword>
<feature type="domain" description="Histidine kinase" evidence="15">
    <location>
        <begin position="430"/>
        <end position="533"/>
    </location>
</feature>
<dbReference type="InterPro" id="IPR016120">
    <property type="entry name" value="Sig_transdc_His_kin_SpoOB"/>
</dbReference>
<dbReference type="Gene3D" id="1.10.287.130">
    <property type="match status" value="1"/>
</dbReference>
<dbReference type="PROSITE" id="PS50109">
    <property type="entry name" value="HIS_KIN"/>
    <property type="match status" value="1"/>
</dbReference>
<dbReference type="Pfam" id="PF17203">
    <property type="entry name" value="sCache_3_2"/>
    <property type="match status" value="1"/>
</dbReference>
<evidence type="ECO:0000256" key="5">
    <source>
        <dbReference type="ARBA" id="ARBA00022553"/>
    </source>
</evidence>
<evidence type="ECO:0000256" key="11">
    <source>
        <dbReference type="ARBA" id="ARBA00022989"/>
    </source>
</evidence>
<gene>
    <name evidence="16" type="ORF">SAMN05216352_104283</name>
</gene>
<dbReference type="InterPro" id="IPR033463">
    <property type="entry name" value="sCache_3"/>
</dbReference>
<dbReference type="SMART" id="SM00387">
    <property type="entry name" value="HATPase_c"/>
    <property type="match status" value="1"/>
</dbReference>
<dbReference type="GO" id="GO:0006355">
    <property type="term" value="P:regulation of DNA-templated transcription"/>
    <property type="evidence" value="ECO:0007669"/>
    <property type="project" value="InterPro"/>
</dbReference>
<dbReference type="Pfam" id="PF14689">
    <property type="entry name" value="SPOB_a"/>
    <property type="match status" value="1"/>
</dbReference>
<dbReference type="RefSeq" id="WP_091583934.1">
    <property type="nucleotide sequence ID" value="NZ_FNDU01000004.1"/>
</dbReference>
<dbReference type="SMART" id="SM00091">
    <property type="entry name" value="PAS"/>
    <property type="match status" value="1"/>
</dbReference>
<evidence type="ECO:0000256" key="13">
    <source>
        <dbReference type="ARBA" id="ARBA00023136"/>
    </source>
</evidence>
<comment type="catalytic activity">
    <reaction evidence="1">
        <text>ATP + protein L-histidine = ADP + protein N-phospho-L-histidine.</text>
        <dbReference type="EC" id="2.7.13.3"/>
    </reaction>
</comment>
<comment type="subcellular location">
    <subcellularLocation>
        <location evidence="2">Cell membrane</location>
        <topology evidence="2">Multi-pass membrane protein</topology>
    </subcellularLocation>
</comment>
<keyword evidence="17" id="KW-1185">Reference proteome</keyword>
<protein>
    <recommendedName>
        <fullName evidence="3">histidine kinase</fullName>
        <ecNumber evidence="3">2.7.13.3</ecNumber>
    </recommendedName>
</protein>
<dbReference type="InterPro" id="IPR005467">
    <property type="entry name" value="His_kinase_dom"/>
</dbReference>
<dbReference type="STRING" id="930129.SAMN05216352_104283"/>
<dbReference type="Pfam" id="PF00989">
    <property type="entry name" value="PAS"/>
    <property type="match status" value="1"/>
</dbReference>
<evidence type="ECO:0000256" key="7">
    <source>
        <dbReference type="ARBA" id="ARBA00022692"/>
    </source>
</evidence>
<dbReference type="PANTHER" id="PTHR43547:SF10">
    <property type="entry name" value="SENSOR HISTIDINE KINASE DCUS"/>
    <property type="match status" value="1"/>
</dbReference>
<name>A0A1G8HJD3_9BACI</name>
<organism evidence="16 17">
    <name type="scientific">Alteribacillus bidgolensis</name>
    <dbReference type="NCBI Taxonomy" id="930129"/>
    <lineage>
        <taxon>Bacteria</taxon>
        <taxon>Bacillati</taxon>
        <taxon>Bacillota</taxon>
        <taxon>Bacilli</taxon>
        <taxon>Bacillales</taxon>
        <taxon>Bacillaceae</taxon>
        <taxon>Alteribacillus</taxon>
    </lineage>
</organism>
<evidence type="ECO:0000256" key="8">
    <source>
        <dbReference type="ARBA" id="ARBA00022741"/>
    </source>
</evidence>
<evidence type="ECO:0000256" key="6">
    <source>
        <dbReference type="ARBA" id="ARBA00022679"/>
    </source>
</evidence>
<keyword evidence="11 14" id="KW-1133">Transmembrane helix</keyword>
<dbReference type="GO" id="GO:0005886">
    <property type="term" value="C:plasma membrane"/>
    <property type="evidence" value="ECO:0007669"/>
    <property type="project" value="UniProtKB-SubCell"/>
</dbReference>
<feature type="transmembrane region" description="Helical" evidence="14">
    <location>
        <begin position="16"/>
        <end position="36"/>
    </location>
</feature>
<keyword evidence="8" id="KW-0547">Nucleotide-binding</keyword>
<keyword evidence="6" id="KW-0808">Transferase</keyword>
<dbReference type="EC" id="2.7.13.3" evidence="3"/>
<dbReference type="AlphaFoldDB" id="A0A1G8HJD3"/>
<dbReference type="InterPro" id="IPR004358">
    <property type="entry name" value="Sig_transdc_His_kin-like_C"/>
</dbReference>
<evidence type="ECO:0000256" key="9">
    <source>
        <dbReference type="ARBA" id="ARBA00022777"/>
    </source>
</evidence>
<dbReference type="SUPFAM" id="SSF103190">
    <property type="entry name" value="Sensory domain-like"/>
    <property type="match status" value="1"/>
</dbReference>
<dbReference type="InterPro" id="IPR036890">
    <property type="entry name" value="HATPase_C_sf"/>
</dbReference>
<dbReference type="NCBIfam" id="NF008298">
    <property type="entry name" value="PRK11086.1"/>
    <property type="match status" value="1"/>
</dbReference>
<evidence type="ECO:0000313" key="17">
    <source>
        <dbReference type="Proteomes" id="UP000199017"/>
    </source>
</evidence>
<dbReference type="Pfam" id="PF02518">
    <property type="entry name" value="HATPase_c"/>
    <property type="match status" value="1"/>
</dbReference>
<keyword evidence="7 14" id="KW-0812">Transmembrane</keyword>
<dbReference type="Gene3D" id="3.30.565.10">
    <property type="entry name" value="Histidine kinase-like ATPase, C-terminal domain"/>
    <property type="match status" value="1"/>
</dbReference>
<dbReference type="InterPro" id="IPR000014">
    <property type="entry name" value="PAS"/>
</dbReference>
<dbReference type="InterPro" id="IPR003594">
    <property type="entry name" value="HATPase_dom"/>
</dbReference>
<dbReference type="EMBL" id="FNDU01000004">
    <property type="protein sequence ID" value="SDI06621.1"/>
    <property type="molecule type" value="Genomic_DNA"/>
</dbReference>
<dbReference type="Gene3D" id="3.30.450.20">
    <property type="entry name" value="PAS domain"/>
    <property type="match status" value="2"/>
</dbReference>
<evidence type="ECO:0000256" key="3">
    <source>
        <dbReference type="ARBA" id="ARBA00012438"/>
    </source>
</evidence>
<dbReference type="FunFam" id="3.30.450.20:FF:000018">
    <property type="entry name" value="Sensor histidine kinase DcuS"/>
    <property type="match status" value="1"/>
</dbReference>
<accession>A0A1G8HJD3</accession>
<keyword evidence="13 14" id="KW-0472">Membrane</keyword>
<dbReference type="GO" id="GO:0005524">
    <property type="term" value="F:ATP binding"/>
    <property type="evidence" value="ECO:0007669"/>
    <property type="project" value="UniProtKB-KW"/>
</dbReference>
<dbReference type="OrthoDB" id="9792686at2"/>
<evidence type="ECO:0000313" key="16">
    <source>
        <dbReference type="EMBL" id="SDI06621.1"/>
    </source>
</evidence>
<evidence type="ECO:0000256" key="14">
    <source>
        <dbReference type="SAM" id="Phobius"/>
    </source>
</evidence>
<dbReference type="Proteomes" id="UP000199017">
    <property type="component" value="Unassembled WGS sequence"/>
</dbReference>
<evidence type="ECO:0000256" key="10">
    <source>
        <dbReference type="ARBA" id="ARBA00022840"/>
    </source>
</evidence>
<keyword evidence="10" id="KW-0067">ATP-binding</keyword>
<dbReference type="InterPro" id="IPR039506">
    <property type="entry name" value="SPOB_a"/>
</dbReference>
<dbReference type="GO" id="GO:0000155">
    <property type="term" value="F:phosphorelay sensor kinase activity"/>
    <property type="evidence" value="ECO:0007669"/>
    <property type="project" value="InterPro"/>
</dbReference>
<dbReference type="InterPro" id="IPR029151">
    <property type="entry name" value="Sensor-like_sf"/>
</dbReference>
<dbReference type="SUPFAM" id="SSF55890">
    <property type="entry name" value="Sporulation response regulatory protein Spo0B"/>
    <property type="match status" value="1"/>
</dbReference>
<evidence type="ECO:0000256" key="1">
    <source>
        <dbReference type="ARBA" id="ARBA00000085"/>
    </source>
</evidence>
<reference evidence="16 17" key="1">
    <citation type="submission" date="2016-10" db="EMBL/GenBank/DDBJ databases">
        <authorList>
            <person name="de Groot N.N."/>
        </authorList>
    </citation>
    <scope>NUCLEOTIDE SEQUENCE [LARGE SCALE GENOMIC DNA]</scope>
    <source>
        <strain evidence="17">P4B,CCM 7963,CECT 7998,DSM 25260,IBRC-M 10614,KCTC 13821</strain>
    </source>
</reference>
<keyword evidence="12" id="KW-0902">Two-component regulatory system</keyword>
<evidence type="ECO:0000259" key="15">
    <source>
        <dbReference type="PROSITE" id="PS50109"/>
    </source>
</evidence>
<evidence type="ECO:0000256" key="4">
    <source>
        <dbReference type="ARBA" id="ARBA00022475"/>
    </source>
</evidence>
<keyword evidence="5" id="KW-0597">Phosphoprotein</keyword>
<sequence length="536" mass="59602">MKGFFHKHKTLKLQTWITLLVCLVIIVALSVTGLLIGRDTSEKARETLEDKTMNIANTVSRAPAVIEGLADGEPSKTIQSYTLDVQANTNVEYIVVMDMHHIRQSHPVEERIGQYFVGGDEDRAFRGERYTSVAEGTLGESLRSFVPIWNENGEQIGVVSVGILLDNVESVVMKQQRMVYLGTGAGMLAGIIGAVLLARRVKRTLHGLEPNEIAQLLQEREAMLASVREGIVAIDDTGTIVVANDAAKELFRKTGLIKNPIGQDAESFLNSSSLKQVLTHQKAEFDQEHILNGVVLVESRVPVIINDQVVGALATFRDKSELASLVEQLTGAKHYAETLREKTHEFMNKLHVMSAMVHTESYQELKDYIKQISKAYQQEVGSVSRVVKDPVLAGFLLNKLNHFQERGTKVKINGNFPLPILKDTEKIDALITIIGNLSDNAYEAIAGQEDKRIEMTINYIDGYFHFMIKDNGPGISETDRDHIFSKGRSTKGENRGLGMYLINKALQELNGTITVRTEEEQGTIFKVKIPYEGEKA</sequence>
<dbReference type="PRINTS" id="PR00344">
    <property type="entry name" value="BCTRLSENSOR"/>
</dbReference>
<dbReference type="InterPro" id="IPR013767">
    <property type="entry name" value="PAS_fold"/>
</dbReference>
<feature type="transmembrane region" description="Helical" evidence="14">
    <location>
        <begin position="179"/>
        <end position="198"/>
    </location>
</feature>
<keyword evidence="9 16" id="KW-0418">Kinase</keyword>
<proteinExistence type="predicted"/>